<dbReference type="PANTHER" id="PTHR45988:SF18">
    <property type="entry name" value="C2H2-TYPE ZINC FINGER FAMILY PROTEIN"/>
    <property type="match status" value="1"/>
</dbReference>
<protein>
    <recommendedName>
        <fullName evidence="8">C2H2-type domain-containing protein</fullName>
    </recommendedName>
</protein>
<evidence type="ECO:0000256" key="1">
    <source>
        <dbReference type="ARBA" id="ARBA00022723"/>
    </source>
</evidence>
<keyword evidence="10" id="KW-1185">Reference proteome</keyword>
<comment type="caution">
    <text evidence="9">The sequence shown here is derived from an EMBL/GenBank/DDBJ whole genome shotgun (WGS) entry which is preliminary data.</text>
</comment>
<keyword evidence="4" id="KW-0862">Zinc</keyword>
<accession>A0ABR2FMT0</accession>
<dbReference type="PROSITE" id="PS00028">
    <property type="entry name" value="ZINC_FINGER_C2H2_1"/>
    <property type="match status" value="1"/>
</dbReference>
<evidence type="ECO:0000256" key="5">
    <source>
        <dbReference type="ARBA" id="ARBA00023015"/>
    </source>
</evidence>
<dbReference type="PROSITE" id="PS50157">
    <property type="entry name" value="ZINC_FINGER_C2H2_2"/>
    <property type="match status" value="1"/>
</dbReference>
<proteinExistence type="predicted"/>
<dbReference type="InterPro" id="IPR044653">
    <property type="entry name" value="AZF1/2/3-like"/>
</dbReference>
<evidence type="ECO:0000256" key="3">
    <source>
        <dbReference type="ARBA" id="ARBA00022771"/>
    </source>
</evidence>
<keyword evidence="3 7" id="KW-0863">Zinc-finger</keyword>
<evidence type="ECO:0000256" key="4">
    <source>
        <dbReference type="ARBA" id="ARBA00022833"/>
    </source>
</evidence>
<evidence type="ECO:0000256" key="6">
    <source>
        <dbReference type="ARBA" id="ARBA00023163"/>
    </source>
</evidence>
<evidence type="ECO:0000313" key="9">
    <source>
        <dbReference type="EMBL" id="KAK8582165.1"/>
    </source>
</evidence>
<keyword evidence="2" id="KW-0677">Repeat</keyword>
<dbReference type="Pfam" id="PF13912">
    <property type="entry name" value="zf-C2H2_6"/>
    <property type="match status" value="1"/>
</dbReference>
<dbReference type="Proteomes" id="UP001472677">
    <property type="component" value="Unassembled WGS sequence"/>
</dbReference>
<evidence type="ECO:0000313" key="10">
    <source>
        <dbReference type="Proteomes" id="UP001472677"/>
    </source>
</evidence>
<dbReference type="InterPro" id="IPR036236">
    <property type="entry name" value="Znf_C2H2_sf"/>
</dbReference>
<reference evidence="9 10" key="1">
    <citation type="journal article" date="2024" name="G3 (Bethesda)">
        <title>Genome assembly of Hibiscus sabdariffa L. provides insights into metabolisms of medicinal natural products.</title>
        <authorList>
            <person name="Kim T."/>
        </authorList>
    </citation>
    <scope>NUCLEOTIDE SEQUENCE [LARGE SCALE GENOMIC DNA]</scope>
    <source>
        <strain evidence="9">TK-2024</strain>
        <tissue evidence="9">Old leaves</tissue>
    </source>
</reference>
<gene>
    <name evidence="9" type="ORF">V6N12_072358</name>
</gene>
<keyword evidence="5" id="KW-0805">Transcription regulation</keyword>
<evidence type="ECO:0000259" key="8">
    <source>
        <dbReference type="PROSITE" id="PS50157"/>
    </source>
</evidence>
<dbReference type="InterPro" id="IPR013087">
    <property type="entry name" value="Znf_C2H2_type"/>
</dbReference>
<keyword evidence="1" id="KW-0479">Metal-binding</keyword>
<dbReference type="PANTHER" id="PTHR45988">
    <property type="entry name" value="C2H2 TYPE ZINC FINGER TRANSCRIPTION FACTOR FAMILY-RELATED"/>
    <property type="match status" value="1"/>
</dbReference>
<evidence type="ECO:0000256" key="7">
    <source>
        <dbReference type="PROSITE-ProRule" id="PRU00042"/>
    </source>
</evidence>
<organism evidence="9 10">
    <name type="scientific">Hibiscus sabdariffa</name>
    <name type="common">roselle</name>
    <dbReference type="NCBI Taxonomy" id="183260"/>
    <lineage>
        <taxon>Eukaryota</taxon>
        <taxon>Viridiplantae</taxon>
        <taxon>Streptophyta</taxon>
        <taxon>Embryophyta</taxon>
        <taxon>Tracheophyta</taxon>
        <taxon>Spermatophyta</taxon>
        <taxon>Magnoliopsida</taxon>
        <taxon>eudicotyledons</taxon>
        <taxon>Gunneridae</taxon>
        <taxon>Pentapetalae</taxon>
        <taxon>rosids</taxon>
        <taxon>malvids</taxon>
        <taxon>Malvales</taxon>
        <taxon>Malvaceae</taxon>
        <taxon>Malvoideae</taxon>
        <taxon>Hibiscus</taxon>
    </lineage>
</organism>
<keyword evidence="6" id="KW-0804">Transcription</keyword>
<dbReference type="EMBL" id="JBBPBM010000006">
    <property type="protein sequence ID" value="KAK8582165.1"/>
    <property type="molecule type" value="Genomic_DNA"/>
</dbReference>
<dbReference type="SUPFAM" id="SSF57667">
    <property type="entry name" value="beta-beta-alpha zinc fingers"/>
    <property type="match status" value="1"/>
</dbReference>
<evidence type="ECO:0000256" key="2">
    <source>
        <dbReference type="ARBA" id="ARBA00022737"/>
    </source>
</evidence>
<feature type="domain" description="C2H2-type" evidence="8">
    <location>
        <begin position="129"/>
        <end position="156"/>
    </location>
</feature>
<name>A0ABR2FMT0_9ROSI</name>
<sequence>MSGSVSDGAFFALKDTRKTQVMEKGGRHMGIHRGTVSNGVQQPPATFTGNGYKVYFLKDVPSWFQHGNRGLKGTATDGDNILYAAPLLFFYHGPTEPERPLMQWKKKTEESMSYRSMMNAAAKAVKNLHRCEICGRTFATGQALGGHKTFHRKLKLVQTKTEQGQCGEVKEYVTRMLLPGLLPEEAPPKKTLDFDLNVPYQE</sequence>